<evidence type="ECO:0000256" key="2">
    <source>
        <dbReference type="ARBA" id="ARBA00022676"/>
    </source>
</evidence>
<protein>
    <recommendedName>
        <fullName evidence="5">Glycosyltransferase 61 catalytic domain-containing protein</fullName>
    </recommendedName>
</protein>
<evidence type="ECO:0000313" key="7">
    <source>
        <dbReference type="Proteomes" id="UP001188597"/>
    </source>
</evidence>
<dbReference type="GO" id="GO:0016763">
    <property type="term" value="F:pentosyltransferase activity"/>
    <property type="evidence" value="ECO:0007669"/>
    <property type="project" value="UniProtKB-ARBA"/>
</dbReference>
<evidence type="ECO:0000313" key="6">
    <source>
        <dbReference type="EMBL" id="KAK3017388.1"/>
    </source>
</evidence>
<reference evidence="6" key="1">
    <citation type="submission" date="2022-12" db="EMBL/GenBank/DDBJ databases">
        <title>Draft genome assemblies for two species of Escallonia (Escalloniales).</title>
        <authorList>
            <person name="Chanderbali A."/>
            <person name="Dervinis C."/>
            <person name="Anghel I."/>
            <person name="Soltis D."/>
            <person name="Soltis P."/>
            <person name="Zapata F."/>
        </authorList>
    </citation>
    <scope>NUCLEOTIDE SEQUENCE</scope>
    <source>
        <strain evidence="6">UCBG64.0493</strain>
        <tissue evidence="6">Leaf</tissue>
    </source>
</reference>
<evidence type="ECO:0000256" key="4">
    <source>
        <dbReference type="ARBA" id="ARBA00023180"/>
    </source>
</evidence>
<keyword evidence="4" id="KW-0325">Glycoprotein</keyword>
<feature type="domain" description="Glycosyltransferase 61 catalytic" evidence="5">
    <location>
        <begin position="307"/>
        <end position="420"/>
    </location>
</feature>
<dbReference type="InterPro" id="IPR049625">
    <property type="entry name" value="Glyco_transf_61_cat"/>
</dbReference>
<keyword evidence="7" id="KW-1185">Reference proteome</keyword>
<gene>
    <name evidence="6" type="ORF">RJ639_006682</name>
</gene>
<dbReference type="PANTHER" id="PTHR20961:SF108">
    <property type="entry name" value="GLYCOSYLTRANSFERASE"/>
    <property type="match status" value="1"/>
</dbReference>
<name>A0AA88W0E9_9ASTE</name>
<comment type="caution">
    <text evidence="6">The sequence shown here is derived from an EMBL/GenBank/DDBJ whole genome shotgun (WGS) entry which is preliminary data.</text>
</comment>
<evidence type="ECO:0000259" key="5">
    <source>
        <dbReference type="Pfam" id="PF04577"/>
    </source>
</evidence>
<dbReference type="GO" id="GO:0000139">
    <property type="term" value="C:Golgi membrane"/>
    <property type="evidence" value="ECO:0007669"/>
    <property type="project" value="UniProtKB-SubCell"/>
</dbReference>
<dbReference type="AlphaFoldDB" id="A0AA88W0E9"/>
<evidence type="ECO:0000256" key="3">
    <source>
        <dbReference type="ARBA" id="ARBA00022679"/>
    </source>
</evidence>
<sequence>MVQAVPLGLNWASNVYFGEPAREMGVQYLEYKIESKESSLFELYGPDHPVVADPASIFSKGYEAARAMYVDGQNVKINTLRFWETLNEAVRLLGVYGVLKVTCKNIFIALIHLTHIYTKYTYLKHMFCMQTGEDRTKLEATGFACDSALHSLVCIANRPVKIDTSAMRVHVPSDLNTPQGTTTVKPYARQEDEDVLKYITPVHILHENIIPPACHYTHHVPAVIFSSSGFTGNQFHEFNEIIIPLFITSRHFRSNVQFILIDHKPWFVDKYERIFAQLSRYEVMNPAINGSVHCFPGAVVGLKFHDNLALNSSDIPVGYSMLNFKQFLRESYNLKVKNVSEAERPVLILISRQRTRKFLNEGKMVAMMEKLGYRVIVTLPKTMKNLEKFSKLVSSCSVMVGAHGAGLADALFLPAGAVMVQVVPLGLDWPSNAYYGEPARDMGVQYLVYKIEPEESSLVDLYGRDHPAIVDPASVFSKGYQAGRAVYVEGQNIKIDLVRFRKTLVEALKLLGRPVTSSS</sequence>
<dbReference type="EMBL" id="JAVXUP010001004">
    <property type="protein sequence ID" value="KAK3017388.1"/>
    <property type="molecule type" value="Genomic_DNA"/>
</dbReference>
<dbReference type="InterPro" id="IPR007657">
    <property type="entry name" value="Glycosyltransferase_61"/>
</dbReference>
<accession>A0AA88W0E9</accession>
<keyword evidence="3" id="KW-0808">Transferase</keyword>
<dbReference type="Proteomes" id="UP001188597">
    <property type="component" value="Unassembled WGS sequence"/>
</dbReference>
<dbReference type="Pfam" id="PF04577">
    <property type="entry name" value="Glyco_transf_61"/>
    <property type="match status" value="1"/>
</dbReference>
<comment type="subcellular location">
    <subcellularLocation>
        <location evidence="1">Golgi apparatus membrane</location>
        <topology evidence="1">Single-pass type II membrane protein</topology>
    </subcellularLocation>
</comment>
<dbReference type="PANTHER" id="PTHR20961">
    <property type="entry name" value="GLYCOSYLTRANSFERASE"/>
    <property type="match status" value="1"/>
</dbReference>
<keyword evidence="2" id="KW-0328">Glycosyltransferase</keyword>
<organism evidence="6 7">
    <name type="scientific">Escallonia herrerae</name>
    <dbReference type="NCBI Taxonomy" id="1293975"/>
    <lineage>
        <taxon>Eukaryota</taxon>
        <taxon>Viridiplantae</taxon>
        <taxon>Streptophyta</taxon>
        <taxon>Embryophyta</taxon>
        <taxon>Tracheophyta</taxon>
        <taxon>Spermatophyta</taxon>
        <taxon>Magnoliopsida</taxon>
        <taxon>eudicotyledons</taxon>
        <taxon>Gunneridae</taxon>
        <taxon>Pentapetalae</taxon>
        <taxon>asterids</taxon>
        <taxon>campanulids</taxon>
        <taxon>Escalloniales</taxon>
        <taxon>Escalloniaceae</taxon>
        <taxon>Escallonia</taxon>
    </lineage>
</organism>
<proteinExistence type="predicted"/>
<evidence type="ECO:0000256" key="1">
    <source>
        <dbReference type="ARBA" id="ARBA00004323"/>
    </source>
</evidence>